<sequence>MRCRSLSWELTMDGVRARLSSGAMFSSGGVDLSGVRFVRPGGLVALSSLIEAWTAEDRPLVVRLPPDGVAGYMHRMDFFARFGDRLLYDKDVTRLETGARHAGASLSELRTVRTEDEAALVTRDFHRLLSEGNLARAEVNRCCTVLSEFLENAVVHAESRCGAYTAIQTYRMGGERVCVAVADAGIGIPATLRDHPQAAMRGISTDGGLIELAAVDGVSRLGDARGGGFGSALRSVGRGNGAMTAWSHGGWVRFSGTSGPRTETAHPLRGTCVEAEFPLG</sequence>
<dbReference type="InterPro" id="IPR036890">
    <property type="entry name" value="HATPase_C_sf"/>
</dbReference>
<accession>A0A6G8QEH2</accession>
<dbReference type="Pfam" id="PF02518">
    <property type="entry name" value="HATPase_c"/>
    <property type="match status" value="1"/>
</dbReference>
<dbReference type="SUPFAM" id="SSF55874">
    <property type="entry name" value="ATPase domain of HSP90 chaperone/DNA topoisomerase II/histidine kinase"/>
    <property type="match status" value="1"/>
</dbReference>
<dbReference type="Proteomes" id="UP000501452">
    <property type="component" value="Chromosome"/>
</dbReference>
<reference evidence="2 3" key="1">
    <citation type="submission" date="2019-10" db="EMBL/GenBank/DDBJ databases">
        <title>Rubrobacter sp nov SCSIO 52090 isolated from a deep-sea sediment in the South China Sea.</title>
        <authorList>
            <person name="Chen R.W."/>
        </authorList>
    </citation>
    <scope>NUCLEOTIDE SEQUENCE [LARGE SCALE GENOMIC DNA]</scope>
    <source>
        <strain evidence="2 3">SCSIO 52909</strain>
    </source>
</reference>
<proteinExistence type="predicted"/>
<evidence type="ECO:0000259" key="1">
    <source>
        <dbReference type="Pfam" id="PF02518"/>
    </source>
</evidence>
<dbReference type="AlphaFoldDB" id="A0A6G8QEH2"/>
<gene>
    <name evidence="2" type="ORF">GBA63_19760</name>
</gene>
<dbReference type="KEGG" id="rub:GBA63_19760"/>
<evidence type="ECO:0000313" key="3">
    <source>
        <dbReference type="Proteomes" id="UP000501452"/>
    </source>
</evidence>
<name>A0A6G8QEH2_9ACTN</name>
<dbReference type="EMBL" id="CP045119">
    <property type="protein sequence ID" value="QIN84637.1"/>
    <property type="molecule type" value="Genomic_DNA"/>
</dbReference>
<dbReference type="Gene3D" id="3.30.565.10">
    <property type="entry name" value="Histidine kinase-like ATPase, C-terminal domain"/>
    <property type="match status" value="1"/>
</dbReference>
<evidence type="ECO:0000313" key="2">
    <source>
        <dbReference type="EMBL" id="QIN84637.1"/>
    </source>
</evidence>
<dbReference type="InterPro" id="IPR003594">
    <property type="entry name" value="HATPase_dom"/>
</dbReference>
<feature type="domain" description="Histidine kinase/HSP90-like ATPase" evidence="1">
    <location>
        <begin position="141"/>
        <end position="279"/>
    </location>
</feature>
<keyword evidence="3" id="KW-1185">Reference proteome</keyword>
<organism evidence="2 3">
    <name type="scientific">Rubrobacter tropicus</name>
    <dbReference type="NCBI Taxonomy" id="2653851"/>
    <lineage>
        <taxon>Bacteria</taxon>
        <taxon>Bacillati</taxon>
        <taxon>Actinomycetota</taxon>
        <taxon>Rubrobacteria</taxon>
        <taxon>Rubrobacterales</taxon>
        <taxon>Rubrobacteraceae</taxon>
        <taxon>Rubrobacter</taxon>
    </lineage>
</organism>
<protein>
    <recommendedName>
        <fullName evidence="1">Histidine kinase/HSP90-like ATPase domain-containing protein</fullName>
    </recommendedName>
</protein>